<dbReference type="Proteomes" id="UP000655287">
    <property type="component" value="Unassembled WGS sequence"/>
</dbReference>
<feature type="transmembrane region" description="Helical" evidence="10">
    <location>
        <begin position="347"/>
        <end position="369"/>
    </location>
</feature>
<feature type="transmembrane region" description="Helical" evidence="10">
    <location>
        <begin position="58"/>
        <end position="75"/>
    </location>
</feature>
<dbReference type="GO" id="GO:0015385">
    <property type="term" value="F:sodium:proton antiporter activity"/>
    <property type="evidence" value="ECO:0007669"/>
    <property type="project" value="InterPro"/>
</dbReference>
<dbReference type="NCBIfam" id="TIGR00831">
    <property type="entry name" value="a_cpa1"/>
    <property type="match status" value="1"/>
</dbReference>
<dbReference type="PANTHER" id="PTHR10110">
    <property type="entry name" value="SODIUM/HYDROGEN EXCHANGER"/>
    <property type="match status" value="1"/>
</dbReference>
<sequence length="530" mass="55964">MITEYLIIAAVIAVIILTGQATARWAGVPSAIPLVLFGAGAGFLPVMAEAVVPPDVILNLYLPLLVYHAAFLTAPRETRRDAVPISALAFGLTCVTAIAVAGAVQISVPAIGWAAALALGAAVAPTDPVSATSIMQRVGAPRRMVTILEGESLVNDAVALTLFGLAITALSEKITLAAGGLMLLRVVVGGVLYGLLVGWLIARIRRRIVDTGAQIVVSLVTPFLAYLPAEHFGMSGVLATVTTGFYLGTRANGLLQPKSRLAGTAFWDVLAFLLESSLFVLLGLELRQVLAAVSDYSAAALAGAAVLIIGVVVLVRPLWTLAAFPLVTRMTGRHLSFEHVGRAQRLVMGWAGMRGAITLGIALSIPMTVPHRPLLIFLAAAVVLATLLGQATTLGPLLRRLGLGESGRTVVEEARAREAIVEAAVARLDDLTAGGEVDEHTAQVYRQLLELRLDKVRAFLGDTGTSPQEPMSSAGTRPGTAGAGLRRRLAQAQRERLEELYRKGKVSADIRRRLIHELDLDAHRRSASAH</sequence>
<feature type="domain" description="Cation/H+ exchanger transmembrane" evidence="12">
    <location>
        <begin position="14"/>
        <end position="399"/>
    </location>
</feature>
<feature type="transmembrane region" description="Helical" evidence="10">
    <location>
        <begin position="261"/>
        <end position="284"/>
    </location>
</feature>
<keyword evidence="14" id="KW-1185">Reference proteome</keyword>
<keyword evidence="6 10" id="KW-0915">Sodium</keyword>
<keyword evidence="4 10" id="KW-0812">Transmembrane</keyword>
<feature type="compositionally biased region" description="Low complexity" evidence="11">
    <location>
        <begin position="474"/>
        <end position="484"/>
    </location>
</feature>
<feature type="transmembrane region" description="Helical" evidence="10">
    <location>
        <begin position="176"/>
        <end position="201"/>
    </location>
</feature>
<dbReference type="AlphaFoldDB" id="A0A919R3G0"/>
<protein>
    <submittedName>
        <fullName evidence="13">Na+/H+ antiporter</fullName>
    </submittedName>
</protein>
<proteinExistence type="inferred from homology"/>
<dbReference type="InterPro" id="IPR018422">
    <property type="entry name" value="Cation/H_exchanger_CPA1"/>
</dbReference>
<feature type="transmembrane region" description="Helical" evidence="10">
    <location>
        <begin position="375"/>
        <end position="398"/>
    </location>
</feature>
<comment type="similarity">
    <text evidence="10">Belongs to the monovalent cation:proton antiporter 1 (CPA1) transporter (TC 2.A.36) family.</text>
</comment>
<evidence type="ECO:0000256" key="11">
    <source>
        <dbReference type="SAM" id="MobiDB-lite"/>
    </source>
</evidence>
<accession>A0A919R3G0</accession>
<evidence type="ECO:0000256" key="8">
    <source>
        <dbReference type="ARBA" id="ARBA00023136"/>
    </source>
</evidence>
<feature type="transmembrane region" description="Helical" evidence="10">
    <location>
        <begin position="110"/>
        <end position="131"/>
    </location>
</feature>
<gene>
    <name evidence="13" type="ORF">Sru01_39590</name>
</gene>
<evidence type="ECO:0000256" key="4">
    <source>
        <dbReference type="ARBA" id="ARBA00022692"/>
    </source>
</evidence>
<dbReference type="InterPro" id="IPR004705">
    <property type="entry name" value="Cation/H_exchanger_CPA1_bac"/>
</dbReference>
<evidence type="ECO:0000313" key="14">
    <source>
        <dbReference type="Proteomes" id="UP000655287"/>
    </source>
</evidence>
<evidence type="ECO:0000256" key="3">
    <source>
        <dbReference type="ARBA" id="ARBA00022475"/>
    </source>
</evidence>
<keyword evidence="9 10" id="KW-0739">Sodium transport</keyword>
<dbReference type="GO" id="GO:0005886">
    <property type="term" value="C:plasma membrane"/>
    <property type="evidence" value="ECO:0007669"/>
    <property type="project" value="UniProtKB-SubCell"/>
</dbReference>
<dbReference type="EMBL" id="BOOU01000054">
    <property type="protein sequence ID" value="GII78977.1"/>
    <property type="molecule type" value="Genomic_DNA"/>
</dbReference>
<dbReference type="PANTHER" id="PTHR10110:SF86">
    <property type="entry name" value="SODIUM_HYDROGEN EXCHANGER 7"/>
    <property type="match status" value="1"/>
</dbReference>
<keyword evidence="10" id="KW-0050">Antiport</keyword>
<comment type="subcellular location">
    <subcellularLocation>
        <location evidence="1 10">Cell membrane</location>
        <topology evidence="1 10">Multi-pass membrane protein</topology>
    </subcellularLocation>
</comment>
<dbReference type="GO" id="GO:0098719">
    <property type="term" value="P:sodium ion import across plasma membrane"/>
    <property type="evidence" value="ECO:0007669"/>
    <property type="project" value="TreeGrafter"/>
</dbReference>
<dbReference type="GO" id="GO:0051453">
    <property type="term" value="P:regulation of intracellular pH"/>
    <property type="evidence" value="ECO:0007669"/>
    <property type="project" value="TreeGrafter"/>
</dbReference>
<feature type="transmembrane region" description="Helical" evidence="10">
    <location>
        <begin position="208"/>
        <end position="226"/>
    </location>
</feature>
<evidence type="ECO:0000256" key="10">
    <source>
        <dbReference type="RuleBase" id="RU366002"/>
    </source>
</evidence>
<dbReference type="Gene3D" id="6.10.140.1330">
    <property type="match status" value="1"/>
</dbReference>
<evidence type="ECO:0000259" key="12">
    <source>
        <dbReference type="Pfam" id="PF00999"/>
    </source>
</evidence>
<feature type="transmembrane region" description="Helical" evidence="10">
    <location>
        <begin position="6"/>
        <end position="27"/>
    </location>
</feature>
<name>A0A919R3G0_9ACTN</name>
<dbReference type="GO" id="GO:0015386">
    <property type="term" value="F:potassium:proton antiporter activity"/>
    <property type="evidence" value="ECO:0007669"/>
    <property type="project" value="TreeGrafter"/>
</dbReference>
<feature type="region of interest" description="Disordered" evidence="11">
    <location>
        <begin position="462"/>
        <end position="488"/>
    </location>
</feature>
<feature type="transmembrane region" description="Helical" evidence="10">
    <location>
        <begin position="152"/>
        <end position="170"/>
    </location>
</feature>
<dbReference type="InterPro" id="IPR006153">
    <property type="entry name" value="Cation/H_exchanger_TM"/>
</dbReference>
<keyword evidence="3 10" id="KW-1003">Cell membrane</keyword>
<keyword evidence="5 10" id="KW-1133">Transmembrane helix</keyword>
<dbReference type="RefSeq" id="WP_203988620.1">
    <property type="nucleotide sequence ID" value="NZ_BOOU01000054.1"/>
</dbReference>
<keyword evidence="8 10" id="KW-0472">Membrane</keyword>
<feature type="compositionally biased region" description="Polar residues" evidence="11">
    <location>
        <begin position="463"/>
        <end position="473"/>
    </location>
</feature>
<dbReference type="Pfam" id="PF00999">
    <property type="entry name" value="Na_H_Exchanger"/>
    <property type="match status" value="1"/>
</dbReference>
<evidence type="ECO:0000256" key="1">
    <source>
        <dbReference type="ARBA" id="ARBA00004651"/>
    </source>
</evidence>
<evidence type="ECO:0000256" key="6">
    <source>
        <dbReference type="ARBA" id="ARBA00023053"/>
    </source>
</evidence>
<comment type="function">
    <text evidence="10">Na(+)/H(+) antiporter that extrudes sodium in exchange for external protons.</text>
</comment>
<feature type="transmembrane region" description="Helical" evidence="10">
    <location>
        <begin position="296"/>
        <end position="327"/>
    </location>
</feature>
<evidence type="ECO:0000313" key="13">
    <source>
        <dbReference type="EMBL" id="GII78977.1"/>
    </source>
</evidence>
<reference evidence="13" key="1">
    <citation type="submission" date="2021-01" db="EMBL/GenBank/DDBJ databases">
        <title>Whole genome shotgun sequence of Sphaerisporangium rufum NBRC 109079.</title>
        <authorList>
            <person name="Komaki H."/>
            <person name="Tamura T."/>
        </authorList>
    </citation>
    <scope>NUCLEOTIDE SEQUENCE</scope>
    <source>
        <strain evidence="13">NBRC 109079</strain>
    </source>
</reference>
<evidence type="ECO:0000256" key="7">
    <source>
        <dbReference type="ARBA" id="ARBA00023065"/>
    </source>
</evidence>
<evidence type="ECO:0000256" key="9">
    <source>
        <dbReference type="ARBA" id="ARBA00023201"/>
    </source>
</evidence>
<feature type="transmembrane region" description="Helical" evidence="10">
    <location>
        <begin position="82"/>
        <end position="104"/>
    </location>
</feature>
<keyword evidence="2 10" id="KW-0813">Transport</keyword>
<evidence type="ECO:0000256" key="2">
    <source>
        <dbReference type="ARBA" id="ARBA00022448"/>
    </source>
</evidence>
<evidence type="ECO:0000256" key="5">
    <source>
        <dbReference type="ARBA" id="ARBA00022989"/>
    </source>
</evidence>
<organism evidence="13 14">
    <name type="scientific">Sphaerisporangium rufum</name>
    <dbReference type="NCBI Taxonomy" id="1381558"/>
    <lineage>
        <taxon>Bacteria</taxon>
        <taxon>Bacillati</taxon>
        <taxon>Actinomycetota</taxon>
        <taxon>Actinomycetes</taxon>
        <taxon>Streptosporangiales</taxon>
        <taxon>Streptosporangiaceae</taxon>
        <taxon>Sphaerisporangium</taxon>
    </lineage>
</organism>
<comment type="caution">
    <text evidence="13">The sequence shown here is derived from an EMBL/GenBank/DDBJ whole genome shotgun (WGS) entry which is preliminary data.</text>
</comment>
<keyword evidence="7 10" id="KW-0406">Ion transport</keyword>